<feature type="domain" description="Cupin type-2" evidence="1">
    <location>
        <begin position="50"/>
        <end position="107"/>
    </location>
</feature>
<reference evidence="2 3" key="1">
    <citation type="submission" date="2011-08" db="EMBL/GenBank/DDBJ databases">
        <authorList>
            <person name="Weinstock G."/>
            <person name="Sodergren E."/>
            <person name="Clifton S."/>
            <person name="Fulton L."/>
            <person name="Fulton B."/>
            <person name="Courtney L."/>
            <person name="Fronick C."/>
            <person name="Harrison M."/>
            <person name="Strong C."/>
            <person name="Farmer C."/>
            <person name="Delahaunty K."/>
            <person name="Markovic C."/>
            <person name="Hall O."/>
            <person name="Minx P."/>
            <person name="Tomlinson C."/>
            <person name="Mitreva M."/>
            <person name="Hou S."/>
            <person name="Chen J."/>
            <person name="Wollam A."/>
            <person name="Pepin K.H."/>
            <person name="Johnson M."/>
            <person name="Bhonagiri V."/>
            <person name="Zhang X."/>
            <person name="Suruliraj S."/>
            <person name="Warren W."/>
            <person name="Chinwalla A."/>
            <person name="Mardis E.R."/>
            <person name="Wilson R.K."/>
        </authorList>
    </citation>
    <scope>NUCLEOTIDE SEQUENCE [LARGE SCALE GENOMIC DNA]</scope>
    <source>
        <strain evidence="2 3">DP7</strain>
    </source>
</reference>
<dbReference type="SUPFAM" id="SSF51182">
    <property type="entry name" value="RmlC-like cupins"/>
    <property type="match status" value="1"/>
</dbReference>
<evidence type="ECO:0000313" key="3">
    <source>
        <dbReference type="Proteomes" id="UP000004416"/>
    </source>
</evidence>
<sequence length="147" mass="16222">MEQERRRIRMSNKEVFPKGGQAAANFTGAAFVNMLVPDGSGTYNCQVYDVIFEPGCRNDWHIHPGGQILLCTDGIGYYQEKDQPARRLQGGDVVEIPPQVEHWHGAAPDSSFTHIGISPNTRKGGATWLLPVTDEEYQQATGGNNHV</sequence>
<dbReference type="PANTHER" id="PTHR43698:SF1">
    <property type="entry name" value="BLL4564 PROTEIN"/>
    <property type="match status" value="1"/>
</dbReference>
<gene>
    <name evidence="2" type="ORF">HMPREF0322_02263</name>
</gene>
<dbReference type="InterPro" id="IPR047263">
    <property type="entry name" value="HNL-like_cupin"/>
</dbReference>
<dbReference type="Pfam" id="PF07883">
    <property type="entry name" value="Cupin_2"/>
    <property type="match status" value="1"/>
</dbReference>
<protein>
    <submittedName>
        <fullName evidence="2">Cupin domain protein</fullName>
    </submittedName>
</protein>
<name>G9XMS5_DESHA</name>
<dbReference type="AlphaFoldDB" id="G9XMS5"/>
<dbReference type="InterPro" id="IPR011051">
    <property type="entry name" value="RmlC_Cupin_sf"/>
</dbReference>
<proteinExistence type="predicted"/>
<dbReference type="Gene3D" id="2.60.120.10">
    <property type="entry name" value="Jelly Rolls"/>
    <property type="match status" value="1"/>
</dbReference>
<organism evidence="2 3">
    <name type="scientific">Desulfitobacterium hafniense DP7</name>
    <dbReference type="NCBI Taxonomy" id="537010"/>
    <lineage>
        <taxon>Bacteria</taxon>
        <taxon>Bacillati</taxon>
        <taxon>Bacillota</taxon>
        <taxon>Clostridia</taxon>
        <taxon>Eubacteriales</taxon>
        <taxon>Desulfitobacteriaceae</taxon>
        <taxon>Desulfitobacterium</taxon>
    </lineage>
</organism>
<dbReference type="InterPro" id="IPR013096">
    <property type="entry name" value="Cupin_2"/>
</dbReference>
<evidence type="ECO:0000313" key="2">
    <source>
        <dbReference type="EMBL" id="EHL07105.1"/>
    </source>
</evidence>
<dbReference type="PANTHER" id="PTHR43698">
    <property type="entry name" value="RIBD C-TERMINAL DOMAIN CONTAINING PROTEIN"/>
    <property type="match status" value="1"/>
</dbReference>
<dbReference type="InterPro" id="IPR014710">
    <property type="entry name" value="RmlC-like_jellyroll"/>
</dbReference>
<dbReference type="PATRIC" id="fig|537010.4.peg.2127"/>
<dbReference type="Proteomes" id="UP000004416">
    <property type="component" value="Unassembled WGS sequence"/>
</dbReference>
<comment type="caution">
    <text evidence="2">The sequence shown here is derived from an EMBL/GenBank/DDBJ whole genome shotgun (WGS) entry which is preliminary data.</text>
</comment>
<dbReference type="EMBL" id="AFZX01000052">
    <property type="protein sequence ID" value="EHL07105.1"/>
    <property type="molecule type" value="Genomic_DNA"/>
</dbReference>
<evidence type="ECO:0000259" key="1">
    <source>
        <dbReference type="Pfam" id="PF07883"/>
    </source>
</evidence>
<accession>G9XMS5</accession>
<dbReference type="CDD" id="cd02233">
    <property type="entry name" value="cupin_HNL-like"/>
    <property type="match status" value="1"/>
</dbReference>
<dbReference type="HOGENOM" id="CLU_072993_2_1_9"/>